<dbReference type="AlphaFoldDB" id="A0A923RTC3"/>
<dbReference type="Proteomes" id="UP000606720">
    <property type="component" value="Unassembled WGS sequence"/>
</dbReference>
<keyword evidence="1" id="KW-0808">Transferase</keyword>
<gene>
    <name evidence="1" type="primary">fliB</name>
    <name evidence="1" type="ORF">H8S17_05695</name>
</gene>
<dbReference type="GO" id="GO:0032259">
    <property type="term" value="P:methylation"/>
    <property type="evidence" value="ECO:0007669"/>
    <property type="project" value="UniProtKB-KW"/>
</dbReference>
<protein>
    <submittedName>
        <fullName evidence="1">Flagellin lysine-N-methylase</fullName>
        <ecNumber evidence="1">2.1.1.-</ecNumber>
    </submittedName>
</protein>
<dbReference type="EMBL" id="JACOPH010000003">
    <property type="protein sequence ID" value="MBC5713710.1"/>
    <property type="molecule type" value="Genomic_DNA"/>
</dbReference>
<dbReference type="GO" id="GO:0008168">
    <property type="term" value="F:methyltransferase activity"/>
    <property type="evidence" value="ECO:0007669"/>
    <property type="project" value="UniProtKB-KW"/>
</dbReference>
<keyword evidence="1" id="KW-0489">Methyltransferase</keyword>
<evidence type="ECO:0000313" key="2">
    <source>
        <dbReference type="Proteomes" id="UP000606720"/>
    </source>
</evidence>
<accession>A0A923RTC3</accession>
<keyword evidence="1" id="KW-0969">Cilium</keyword>
<dbReference type="EC" id="2.1.1.-" evidence="1"/>
<comment type="caution">
    <text evidence="1">The sequence shown here is derived from an EMBL/GenBank/DDBJ whole genome shotgun (WGS) entry which is preliminary data.</text>
</comment>
<keyword evidence="1" id="KW-0282">Flagellum</keyword>
<dbReference type="NCBIfam" id="NF038110">
    <property type="entry name" value="Lys_methyl_FliB"/>
    <property type="match status" value="1"/>
</dbReference>
<sequence length="401" mass="47253">MSKKYYTLKADYYDTFSCTGSECLYHCCQAWNIAISEQDYLKYTTYEGELGQIAKDSIYYSEDAEVYFMRLNDHNLCPFCNKEGLCKIILDKGEKDLSYTCTIFPRYALMTSDTLERGVSLGCPHVVELFYDREDPVGFERIEMIEGTDAFEKDPISEQEAQIIEFDIQIRELLRTWLQNRSYPMWYRLFSFISVLDKISQAHQNRNDALVCQMLGSSLNENYLQAVYEQFLNQFQVDIRTQFLLQSSIFETYCKSILNIAGNQSKMIKDMILTHASMTAESYQQIQKQLNHREIKHRLEIINEHIAVEDWFHNALLARKSDYLYANGVEIILVQILLHYMRILIYQQYGKIDRELDIVSISIVERVIMHTRDRNTGLIEKLEKKELLSRGHMLLMLYDSF</sequence>
<organism evidence="1 2">
    <name type="scientific">Roseburia zhanii</name>
    <dbReference type="NCBI Taxonomy" id="2763064"/>
    <lineage>
        <taxon>Bacteria</taxon>
        <taxon>Bacillati</taxon>
        <taxon>Bacillota</taxon>
        <taxon>Clostridia</taxon>
        <taxon>Lachnospirales</taxon>
        <taxon>Lachnospiraceae</taxon>
        <taxon>Roseburia</taxon>
    </lineage>
</organism>
<proteinExistence type="predicted"/>
<keyword evidence="2" id="KW-1185">Reference proteome</keyword>
<reference evidence="1" key="1">
    <citation type="submission" date="2020-08" db="EMBL/GenBank/DDBJ databases">
        <title>Genome public.</title>
        <authorList>
            <person name="Liu C."/>
            <person name="Sun Q."/>
        </authorList>
    </citation>
    <scope>NUCLEOTIDE SEQUENCE</scope>
    <source>
        <strain evidence="1">BX1005</strain>
    </source>
</reference>
<keyword evidence="1" id="KW-0966">Cell projection</keyword>
<name>A0A923RTC3_9FIRM</name>
<evidence type="ECO:0000313" key="1">
    <source>
        <dbReference type="EMBL" id="MBC5713710.1"/>
    </source>
</evidence>
<dbReference type="RefSeq" id="WP_186866582.1">
    <property type="nucleotide sequence ID" value="NZ_JACOPH010000003.1"/>
</dbReference>